<protein>
    <submittedName>
        <fullName evidence="2">Cupin domain-containing protein</fullName>
    </submittedName>
</protein>
<evidence type="ECO:0000313" key="2">
    <source>
        <dbReference type="EMBL" id="MDM8201245.1"/>
    </source>
</evidence>
<reference evidence="3" key="2">
    <citation type="submission" date="2023-06" db="EMBL/GenBank/DDBJ databases">
        <title>Identification and characterization of horizontal gene transfer across gut microbiota members of farm animals based on homology search.</title>
        <authorList>
            <person name="Zeman M."/>
            <person name="Kubasova T."/>
            <person name="Jahodarova E."/>
            <person name="Nykrynova M."/>
            <person name="Rychlik I."/>
        </authorList>
    </citation>
    <scope>NUCLEOTIDE SEQUENCE [LARGE SCALE GENOMIC DNA]</scope>
    <source>
        <strain evidence="3">ET340</strain>
    </source>
</reference>
<evidence type="ECO:0000313" key="3">
    <source>
        <dbReference type="Proteomes" id="UP001529380"/>
    </source>
</evidence>
<sequence length="142" mass="15802">MNHDSCFSNCDQTDHGPNPYVANILCAARTNENYRTAFWTGHHLQMTLMCIPVGDDIGLEMHPDTDQYIRVEAGKAIVKMGSNKCHLNTTYTLHVGDAVFVPCGTWHNIFNDGDCSLKLSSIYAPPHHPWGTVQPNKEDADS</sequence>
<dbReference type="RefSeq" id="WP_289599824.1">
    <property type="nucleotide sequence ID" value="NZ_JAUDCL010000012.1"/>
</dbReference>
<dbReference type="CDD" id="cd02223">
    <property type="entry name" value="cupin_Bh2720-like"/>
    <property type="match status" value="1"/>
</dbReference>
<dbReference type="InterPro" id="IPR014710">
    <property type="entry name" value="RmlC-like_jellyroll"/>
</dbReference>
<keyword evidence="3" id="KW-1185">Reference proteome</keyword>
<dbReference type="EMBL" id="JAUDCL010000012">
    <property type="protein sequence ID" value="MDM8201245.1"/>
    <property type="molecule type" value="Genomic_DNA"/>
</dbReference>
<dbReference type="PANTHER" id="PTHR43346:SF1">
    <property type="entry name" value="QUERCETIN 2,3-DIOXYGENASE-RELATED"/>
    <property type="match status" value="1"/>
</dbReference>
<gene>
    <name evidence="2" type="ORF">QUW08_08065</name>
</gene>
<name>A0ABT7USM6_9FIRM</name>
<evidence type="ECO:0000259" key="1">
    <source>
        <dbReference type="Pfam" id="PF07883"/>
    </source>
</evidence>
<reference evidence="2 3" key="3">
    <citation type="submission" date="2023-06" db="EMBL/GenBank/DDBJ databases">
        <authorList>
            <person name="Zeman M."/>
            <person name="Kubasova T."/>
            <person name="Jahodarova E."/>
            <person name="Nykrynova M."/>
            <person name="Rychlik I."/>
        </authorList>
    </citation>
    <scope>NUCLEOTIDE SEQUENCE [LARGE SCALE GENOMIC DNA]</scope>
    <source>
        <strain evidence="2 3">ET340</strain>
    </source>
</reference>
<feature type="domain" description="Cupin type-2" evidence="1">
    <location>
        <begin position="48"/>
        <end position="122"/>
    </location>
</feature>
<organism evidence="2 3">
    <name type="scientific">Allofournierella massiliensis</name>
    <dbReference type="NCBI Taxonomy" id="1650663"/>
    <lineage>
        <taxon>Bacteria</taxon>
        <taxon>Bacillati</taxon>
        <taxon>Bacillota</taxon>
        <taxon>Clostridia</taxon>
        <taxon>Eubacteriales</taxon>
        <taxon>Oscillospiraceae</taxon>
        <taxon>Allofournierella</taxon>
    </lineage>
</organism>
<dbReference type="Proteomes" id="UP001529380">
    <property type="component" value="Unassembled WGS sequence"/>
</dbReference>
<dbReference type="InterPro" id="IPR011051">
    <property type="entry name" value="RmlC_Cupin_sf"/>
</dbReference>
<dbReference type="InterPro" id="IPR013096">
    <property type="entry name" value="Cupin_2"/>
</dbReference>
<reference evidence="2 3" key="1">
    <citation type="submission" date="2023-06" db="EMBL/GenBank/DDBJ databases">
        <title>Identification and characterization of horizontal gene transfer across gut microbiota members of farm animals based on homology search.</title>
        <authorList>
            <person name="Schwarzerova J."/>
            <person name="Nykrynova M."/>
            <person name="Jureckova K."/>
            <person name="Cejkova D."/>
            <person name="Rychlik I."/>
        </authorList>
    </citation>
    <scope>NUCLEOTIDE SEQUENCE [LARGE SCALE GENOMIC DNA]</scope>
    <source>
        <strain evidence="2 3">ET340</strain>
    </source>
</reference>
<dbReference type="InterPro" id="IPR052538">
    <property type="entry name" value="Flavonoid_dioxygenase-like"/>
</dbReference>
<accession>A0ABT7USM6</accession>
<dbReference type="Pfam" id="PF07883">
    <property type="entry name" value="Cupin_2"/>
    <property type="match status" value="1"/>
</dbReference>
<dbReference type="Gene3D" id="2.60.120.10">
    <property type="entry name" value="Jelly Rolls"/>
    <property type="match status" value="1"/>
</dbReference>
<dbReference type="PANTHER" id="PTHR43346">
    <property type="entry name" value="LIGAND BINDING DOMAIN PROTEIN, PUTATIVE (AFU_ORTHOLOGUE AFUA_6G14370)-RELATED"/>
    <property type="match status" value="1"/>
</dbReference>
<dbReference type="SUPFAM" id="SSF51182">
    <property type="entry name" value="RmlC-like cupins"/>
    <property type="match status" value="1"/>
</dbReference>
<proteinExistence type="predicted"/>
<comment type="caution">
    <text evidence="2">The sequence shown here is derived from an EMBL/GenBank/DDBJ whole genome shotgun (WGS) entry which is preliminary data.</text>
</comment>